<dbReference type="EMBL" id="BPQF01000010">
    <property type="protein sequence ID" value="GJD39448.1"/>
    <property type="molecule type" value="Genomic_DNA"/>
</dbReference>
<dbReference type="AlphaFoldDB" id="A0A679IZD8"/>
<organism evidence="3">
    <name type="scientific">Methylobacterium bullatum</name>
    <dbReference type="NCBI Taxonomy" id="570505"/>
    <lineage>
        <taxon>Bacteria</taxon>
        <taxon>Pseudomonadati</taxon>
        <taxon>Pseudomonadota</taxon>
        <taxon>Alphaproteobacteria</taxon>
        <taxon>Hyphomicrobiales</taxon>
        <taxon>Methylobacteriaceae</taxon>
        <taxon>Methylobacterium</taxon>
    </lineage>
</organism>
<reference evidence="4" key="3">
    <citation type="submission" date="2021-08" db="EMBL/GenBank/DDBJ databases">
        <authorList>
            <person name="Tani A."/>
            <person name="Ola A."/>
            <person name="Ogura Y."/>
            <person name="Katsura K."/>
            <person name="Hayashi T."/>
        </authorList>
    </citation>
    <scope>NUCLEOTIDE SEQUENCE</scope>
    <source>
        <strain evidence="4">DSM 21893</strain>
    </source>
</reference>
<proteinExistence type="inferred from homology"/>
<evidence type="ECO:0000313" key="4">
    <source>
        <dbReference type="EMBL" id="GJD39448.1"/>
    </source>
</evidence>
<dbReference type="GO" id="GO:0102943">
    <property type="term" value="F:trans-2,3-dihydro-3-hydroxy-anthranilate isomerase activity"/>
    <property type="evidence" value="ECO:0007669"/>
    <property type="project" value="UniProtKB-EC"/>
</dbReference>
<keyword evidence="3" id="KW-0413">Isomerase</keyword>
<evidence type="ECO:0000313" key="5">
    <source>
        <dbReference type="Proteomes" id="UP001055307"/>
    </source>
</evidence>
<dbReference type="Proteomes" id="UP001055307">
    <property type="component" value="Unassembled WGS sequence"/>
</dbReference>
<dbReference type="PANTHER" id="PTHR13774">
    <property type="entry name" value="PHENAZINE BIOSYNTHESIS PROTEIN"/>
    <property type="match status" value="1"/>
</dbReference>
<dbReference type="GO" id="GO:0005737">
    <property type="term" value="C:cytoplasm"/>
    <property type="evidence" value="ECO:0007669"/>
    <property type="project" value="TreeGrafter"/>
</dbReference>
<dbReference type="InterPro" id="IPR003719">
    <property type="entry name" value="Phenazine_PhzF-like"/>
</dbReference>
<evidence type="ECO:0000256" key="2">
    <source>
        <dbReference type="PIRSR" id="PIRSR016184-1"/>
    </source>
</evidence>
<keyword evidence="5" id="KW-1185">Reference proteome</keyword>
<gene>
    <name evidence="3" type="primary">phzF</name>
    <name evidence="3" type="ORF">MBUL_00135</name>
    <name evidence="4" type="ORF">OICFNHDK_1908</name>
</gene>
<dbReference type="EC" id="5.3.3.17" evidence="3"/>
<reference evidence="3" key="2">
    <citation type="submission" date="2019-12" db="EMBL/GenBank/DDBJ databases">
        <authorList>
            <person name="Cremers G."/>
        </authorList>
    </citation>
    <scope>NUCLEOTIDE SEQUENCE</scope>
    <source>
        <strain evidence="3">Mbul1</strain>
    </source>
</reference>
<reference evidence="4" key="1">
    <citation type="journal article" date="2016" name="Front. Microbiol.">
        <title>Genome Sequence of the Piezophilic, Mesophilic Sulfate-Reducing Bacterium Desulfovibrio indicus J2T.</title>
        <authorList>
            <person name="Cao J."/>
            <person name="Maignien L."/>
            <person name="Shao Z."/>
            <person name="Alain K."/>
            <person name="Jebbar M."/>
        </authorList>
    </citation>
    <scope>NUCLEOTIDE SEQUENCE</scope>
    <source>
        <strain evidence="4">DSM 21893</strain>
    </source>
</reference>
<sequence length="306" mass="32514">MVSEKEKPMSRRFVTLDVFTDTPFAGNPLAVVLDSEGLDDAAMQRIAGEFNLSETVFVLPPTEARHKARLRIFTPARELPFAGHPTLGAAILLALHDARSGLTDATAFGLEESIGTVACVVEAGEGRGRGRFKLPILPHYDGEGPDATLLAQMIGLETQDIGFGRHVPSRHTAGPAFLFVPVNTRAKLDAARVDLAAFSTLEPRTALYLYAVDPEGLGLRFQTRMFAPHLGVMEDPATGSAAAAFAGVMMEFEPLGDGEHDVLIRQGIAMGRPSEIALQLVIESGALQSVEIGGAAVVMSEGTLLA</sequence>
<dbReference type="NCBIfam" id="TIGR00654">
    <property type="entry name" value="PhzF_family"/>
    <property type="match status" value="1"/>
</dbReference>
<accession>A0A679IZD8</accession>
<protein>
    <submittedName>
        <fullName evidence="3">Trans-2,3-dihydro-3-hydroxyanthranilate isomerase</fullName>
        <ecNumber evidence="3">5.3.3.17</ecNumber>
    </submittedName>
</protein>
<name>A0A679IZD8_9HYPH</name>
<evidence type="ECO:0000256" key="1">
    <source>
        <dbReference type="ARBA" id="ARBA00008270"/>
    </source>
</evidence>
<dbReference type="Gene3D" id="3.10.310.10">
    <property type="entry name" value="Diaminopimelate Epimerase, Chain A, domain 1"/>
    <property type="match status" value="2"/>
</dbReference>
<dbReference type="EMBL" id="LR743504">
    <property type="protein sequence ID" value="CAA2099412.1"/>
    <property type="molecule type" value="Genomic_DNA"/>
</dbReference>
<dbReference type="SUPFAM" id="SSF54506">
    <property type="entry name" value="Diaminopimelate epimerase-like"/>
    <property type="match status" value="1"/>
</dbReference>
<dbReference type="Pfam" id="PF02567">
    <property type="entry name" value="PhzC-PhzF"/>
    <property type="match status" value="1"/>
</dbReference>
<comment type="similarity">
    <text evidence="1">Belongs to the PhzF family.</text>
</comment>
<dbReference type="PIRSF" id="PIRSF016184">
    <property type="entry name" value="PhzC_PhzF"/>
    <property type="match status" value="1"/>
</dbReference>
<feature type="active site" evidence="2">
    <location>
        <position position="54"/>
    </location>
</feature>
<dbReference type="PANTHER" id="PTHR13774:SF32">
    <property type="entry name" value="ANTISENSE-ENHANCING SEQUENCE 1"/>
    <property type="match status" value="1"/>
</dbReference>
<evidence type="ECO:0000313" key="3">
    <source>
        <dbReference type="EMBL" id="CAA2099412.1"/>
    </source>
</evidence>